<organism evidence="1">
    <name type="scientific">Medicago truncatula</name>
    <name type="common">Barrel medic</name>
    <name type="synonym">Medicago tribuloides</name>
    <dbReference type="NCBI Taxonomy" id="3880"/>
    <lineage>
        <taxon>Eukaryota</taxon>
        <taxon>Viridiplantae</taxon>
        <taxon>Streptophyta</taxon>
        <taxon>Embryophyta</taxon>
        <taxon>Tracheophyta</taxon>
        <taxon>Spermatophyta</taxon>
        <taxon>Magnoliopsida</taxon>
        <taxon>eudicotyledons</taxon>
        <taxon>Gunneridae</taxon>
        <taxon>Pentapetalae</taxon>
        <taxon>rosids</taxon>
        <taxon>fabids</taxon>
        <taxon>Fabales</taxon>
        <taxon>Fabaceae</taxon>
        <taxon>Papilionoideae</taxon>
        <taxon>50 kb inversion clade</taxon>
        <taxon>NPAAA clade</taxon>
        <taxon>Hologalegina</taxon>
        <taxon>IRL clade</taxon>
        <taxon>Trifolieae</taxon>
        <taxon>Medicago</taxon>
    </lineage>
</organism>
<sequence length="74" mass="8040">MSTMNELSVFTPPTLPPSTVLLLSLSCFLVKLFLTPSLDVFAVVKVSSLVVLPLALSSSSFSHGPVFWQQRRAC</sequence>
<name>I3STH2_MEDTR</name>
<protein>
    <submittedName>
        <fullName evidence="1">Uncharacterized protein</fullName>
    </submittedName>
</protein>
<evidence type="ECO:0000313" key="1">
    <source>
        <dbReference type="EMBL" id="AFK43564.1"/>
    </source>
</evidence>
<reference evidence="1" key="1">
    <citation type="submission" date="2012-05" db="EMBL/GenBank/DDBJ databases">
        <authorList>
            <person name="Krishnakumar V."/>
            <person name="Cheung F."/>
            <person name="Xiao Y."/>
            <person name="Chan A."/>
            <person name="Moskal W.A."/>
            <person name="Town C.D."/>
        </authorList>
    </citation>
    <scope>NUCLEOTIDE SEQUENCE</scope>
</reference>
<accession>I3STH2</accession>
<dbReference type="EMBL" id="BT143770">
    <property type="protein sequence ID" value="AFK43564.1"/>
    <property type="molecule type" value="mRNA"/>
</dbReference>
<dbReference type="AlphaFoldDB" id="I3STH2"/>
<proteinExistence type="evidence at transcript level"/>